<dbReference type="Proteomes" id="UP000286990">
    <property type="component" value="Unassembled WGS sequence"/>
</dbReference>
<organism evidence="3 4">
    <name type="scientific">Maribacter algicola</name>
    <dbReference type="NCBI Taxonomy" id="2498892"/>
    <lineage>
        <taxon>Bacteria</taxon>
        <taxon>Pseudomonadati</taxon>
        <taxon>Bacteroidota</taxon>
        <taxon>Flavobacteriia</taxon>
        <taxon>Flavobacteriales</taxon>
        <taxon>Flavobacteriaceae</taxon>
        <taxon>Maribacter</taxon>
    </lineage>
</organism>
<keyword evidence="1" id="KW-0732">Signal</keyword>
<dbReference type="InterPro" id="IPR036237">
    <property type="entry name" value="Xyl_isomerase-like_sf"/>
</dbReference>
<sequence>MNASRYLAIILAISSLLSMKGMAQVEKKVLFFQTDWGRTDTMDAFCERTKAAGYDGIEVWLPGTEKEQKELMEALSKHGLLVGFLNGTNKSLPFEESLKAYENHLEKLVALSPMYINCHTGSDFFSFEQNKAFIEVANKISKKHDIPIYHETHRGRFSFNLPDTQNYLSQIPELKLNLDISHWMVVHESLLENNGEDLKEVISRSGHLHARVGHAEGPQVNDPRAPEWKLAVERHLDIWEELIRKHWKTHDSFTLTTEFGPPNYMPTLPYTKIPVSDQWQANLYMMKIIKERLGLR</sequence>
<protein>
    <submittedName>
        <fullName evidence="3">Sugar phosphate isomerase/epimerase</fullName>
    </submittedName>
</protein>
<dbReference type="SUPFAM" id="SSF51658">
    <property type="entry name" value="Xylose isomerase-like"/>
    <property type="match status" value="1"/>
</dbReference>
<dbReference type="AlphaFoldDB" id="A0A426RP62"/>
<dbReference type="GO" id="GO:0016853">
    <property type="term" value="F:isomerase activity"/>
    <property type="evidence" value="ECO:0007669"/>
    <property type="project" value="UniProtKB-KW"/>
</dbReference>
<evidence type="ECO:0000313" key="4">
    <source>
        <dbReference type="Proteomes" id="UP000286990"/>
    </source>
</evidence>
<dbReference type="Gene3D" id="3.20.20.150">
    <property type="entry name" value="Divalent-metal-dependent TIM barrel enzymes"/>
    <property type="match status" value="1"/>
</dbReference>
<dbReference type="RefSeq" id="WP_125221413.1">
    <property type="nucleotide sequence ID" value="NZ_QUSX01000001.1"/>
</dbReference>
<dbReference type="OrthoDB" id="2555274at2"/>
<evidence type="ECO:0000256" key="1">
    <source>
        <dbReference type="SAM" id="SignalP"/>
    </source>
</evidence>
<accession>A0A426RP62</accession>
<feature type="signal peptide" evidence="1">
    <location>
        <begin position="1"/>
        <end position="23"/>
    </location>
</feature>
<comment type="caution">
    <text evidence="3">The sequence shown here is derived from an EMBL/GenBank/DDBJ whole genome shotgun (WGS) entry which is preliminary data.</text>
</comment>
<name>A0A426RP62_9FLAO</name>
<dbReference type="EMBL" id="QUSX01000001">
    <property type="protein sequence ID" value="RRQ50784.1"/>
    <property type="molecule type" value="Genomic_DNA"/>
</dbReference>
<feature type="domain" description="Xylose isomerase-like TIM barrel" evidence="2">
    <location>
        <begin position="47"/>
        <end position="209"/>
    </location>
</feature>
<evidence type="ECO:0000313" key="3">
    <source>
        <dbReference type="EMBL" id="RRQ50784.1"/>
    </source>
</evidence>
<keyword evidence="3" id="KW-0413">Isomerase</keyword>
<keyword evidence="4" id="KW-1185">Reference proteome</keyword>
<reference evidence="4" key="2">
    <citation type="submission" date="2018-12" db="EMBL/GenBank/DDBJ databases">
        <title>Maribacter lutimaris sp. nov., isolated from marine sediment.</title>
        <authorList>
            <person name="Kim K.K."/>
        </authorList>
    </citation>
    <scope>NUCLEOTIDE SEQUENCE [LARGE SCALE GENOMIC DNA]</scope>
    <source>
        <strain evidence="4">PoM-212</strain>
    </source>
</reference>
<gene>
    <name evidence="3" type="ORF">DZC72_03035</name>
</gene>
<proteinExistence type="predicted"/>
<feature type="chain" id="PRO_5018997017" evidence="1">
    <location>
        <begin position="24"/>
        <end position="296"/>
    </location>
</feature>
<evidence type="ECO:0000259" key="2">
    <source>
        <dbReference type="Pfam" id="PF01261"/>
    </source>
</evidence>
<dbReference type="Pfam" id="PF01261">
    <property type="entry name" value="AP_endonuc_2"/>
    <property type="match status" value="1"/>
</dbReference>
<reference evidence="4" key="1">
    <citation type="submission" date="2018-08" db="EMBL/GenBank/DDBJ databases">
        <authorList>
            <person name="Khan S.A."/>
            <person name="J S.E."/>
        </authorList>
    </citation>
    <scope>NUCLEOTIDE SEQUENCE [LARGE SCALE GENOMIC DNA]</scope>
    <source>
        <strain evidence="4">PoM-212</strain>
    </source>
</reference>
<dbReference type="InterPro" id="IPR013022">
    <property type="entry name" value="Xyl_isomerase-like_TIM-brl"/>
</dbReference>